<evidence type="ECO:0000256" key="1">
    <source>
        <dbReference type="ARBA" id="ARBA00022786"/>
    </source>
</evidence>
<sequence length="163" mass="18419">MAGSSRSQTPTQRLLKELQQYQQEPNDALLSLGPVSDDELMHWSAVMKGVQGTAYEGGCWKLDIRISPTYPNAPPEVKFVTPICHPNVHFKTGEICLDLLKTNWSPAYKITDTLTSIHQLLTSAEPDSPLNVDIAQMFRQGDLVGAESLIRYYTDTDKFEWRY</sequence>
<dbReference type="Pfam" id="PF00179">
    <property type="entry name" value="UQ_con"/>
    <property type="match status" value="1"/>
</dbReference>
<comment type="caution">
    <text evidence="3">The sequence shown here is derived from an EMBL/GenBank/DDBJ whole genome shotgun (WGS) entry which is preliminary data.</text>
</comment>
<dbReference type="InterPro" id="IPR000608">
    <property type="entry name" value="UBC"/>
</dbReference>
<reference evidence="3" key="1">
    <citation type="journal article" date="2020" name="Stud. Mycol.">
        <title>101 Dothideomycetes genomes: a test case for predicting lifestyles and emergence of pathogens.</title>
        <authorList>
            <person name="Haridas S."/>
            <person name="Albert R."/>
            <person name="Binder M."/>
            <person name="Bloem J."/>
            <person name="Labutti K."/>
            <person name="Salamov A."/>
            <person name="Andreopoulos B."/>
            <person name="Baker S."/>
            <person name="Barry K."/>
            <person name="Bills G."/>
            <person name="Bluhm B."/>
            <person name="Cannon C."/>
            <person name="Castanera R."/>
            <person name="Culley D."/>
            <person name="Daum C."/>
            <person name="Ezra D."/>
            <person name="Gonzalez J."/>
            <person name="Henrissat B."/>
            <person name="Kuo A."/>
            <person name="Liang C."/>
            <person name="Lipzen A."/>
            <person name="Lutzoni F."/>
            <person name="Magnuson J."/>
            <person name="Mondo S."/>
            <person name="Nolan M."/>
            <person name="Ohm R."/>
            <person name="Pangilinan J."/>
            <person name="Park H.-J."/>
            <person name="Ramirez L."/>
            <person name="Alfaro M."/>
            <person name="Sun H."/>
            <person name="Tritt A."/>
            <person name="Yoshinaga Y."/>
            <person name="Zwiers L.-H."/>
            <person name="Turgeon B."/>
            <person name="Goodwin S."/>
            <person name="Spatafora J."/>
            <person name="Crous P."/>
            <person name="Grigoriev I."/>
        </authorList>
    </citation>
    <scope>NUCLEOTIDE SEQUENCE</scope>
    <source>
        <strain evidence="3">CBS 133067</strain>
    </source>
</reference>
<organism evidence="3 4">
    <name type="scientific">Rhizodiscina lignyota</name>
    <dbReference type="NCBI Taxonomy" id="1504668"/>
    <lineage>
        <taxon>Eukaryota</taxon>
        <taxon>Fungi</taxon>
        <taxon>Dikarya</taxon>
        <taxon>Ascomycota</taxon>
        <taxon>Pezizomycotina</taxon>
        <taxon>Dothideomycetes</taxon>
        <taxon>Pleosporomycetidae</taxon>
        <taxon>Aulographales</taxon>
        <taxon>Rhizodiscinaceae</taxon>
        <taxon>Rhizodiscina</taxon>
    </lineage>
</organism>
<dbReference type="InterPro" id="IPR050113">
    <property type="entry name" value="Ub_conjugating_enzyme"/>
</dbReference>
<evidence type="ECO:0000313" key="3">
    <source>
        <dbReference type="EMBL" id="KAF2104432.1"/>
    </source>
</evidence>
<dbReference type="FunFam" id="3.10.110.10:FF:000098">
    <property type="entry name" value="Ubiquitin conjugating enzyme (UbcJ)"/>
    <property type="match status" value="1"/>
</dbReference>
<dbReference type="EMBL" id="ML978121">
    <property type="protein sequence ID" value="KAF2104432.1"/>
    <property type="molecule type" value="Genomic_DNA"/>
</dbReference>
<dbReference type="Proteomes" id="UP000799772">
    <property type="component" value="Unassembled WGS sequence"/>
</dbReference>
<dbReference type="PROSITE" id="PS50127">
    <property type="entry name" value="UBC_2"/>
    <property type="match status" value="1"/>
</dbReference>
<gene>
    <name evidence="3" type="ORF">NA57DRAFT_29647</name>
</gene>
<accession>A0A9P4ITZ9</accession>
<dbReference type="InterPro" id="IPR016135">
    <property type="entry name" value="UBQ-conjugating_enzyme/RWD"/>
</dbReference>
<keyword evidence="1" id="KW-0833">Ubl conjugation pathway</keyword>
<dbReference type="CDD" id="cd23812">
    <property type="entry name" value="UBCc_ScPEX4-like"/>
    <property type="match status" value="1"/>
</dbReference>
<dbReference type="PANTHER" id="PTHR24067">
    <property type="entry name" value="UBIQUITIN-CONJUGATING ENZYME E2"/>
    <property type="match status" value="1"/>
</dbReference>
<keyword evidence="4" id="KW-1185">Reference proteome</keyword>
<evidence type="ECO:0000313" key="4">
    <source>
        <dbReference type="Proteomes" id="UP000799772"/>
    </source>
</evidence>
<dbReference type="AlphaFoldDB" id="A0A9P4ITZ9"/>
<dbReference type="Gene3D" id="3.10.110.10">
    <property type="entry name" value="Ubiquitin Conjugating Enzyme"/>
    <property type="match status" value="1"/>
</dbReference>
<name>A0A9P4ITZ9_9PEZI</name>
<proteinExistence type="predicted"/>
<dbReference type="OrthoDB" id="9973183at2759"/>
<feature type="domain" description="UBC core" evidence="2">
    <location>
        <begin position="9"/>
        <end position="159"/>
    </location>
</feature>
<dbReference type="SMART" id="SM00212">
    <property type="entry name" value="UBCc"/>
    <property type="match status" value="1"/>
</dbReference>
<dbReference type="SUPFAM" id="SSF54495">
    <property type="entry name" value="UBC-like"/>
    <property type="match status" value="1"/>
</dbReference>
<evidence type="ECO:0000259" key="2">
    <source>
        <dbReference type="PROSITE" id="PS50127"/>
    </source>
</evidence>
<protein>
    <submittedName>
        <fullName evidence="3">Ubiquitin-conjugating enzyme</fullName>
    </submittedName>
</protein>